<accession>A0A8T0IXD2</accession>
<protein>
    <submittedName>
        <fullName evidence="2">Uncharacterized protein</fullName>
    </submittedName>
</protein>
<reference evidence="2" key="1">
    <citation type="submission" date="2020-06" db="EMBL/GenBank/DDBJ databases">
        <title>WGS assembly of Ceratodon purpureus strain R40.</title>
        <authorList>
            <person name="Carey S.B."/>
            <person name="Jenkins J."/>
            <person name="Shu S."/>
            <person name="Lovell J.T."/>
            <person name="Sreedasyam A."/>
            <person name="Maumus F."/>
            <person name="Tiley G.P."/>
            <person name="Fernandez-Pozo N."/>
            <person name="Barry K."/>
            <person name="Chen C."/>
            <person name="Wang M."/>
            <person name="Lipzen A."/>
            <person name="Daum C."/>
            <person name="Saski C.A."/>
            <person name="Payton A.C."/>
            <person name="Mcbreen J.C."/>
            <person name="Conrad R.E."/>
            <person name="Kollar L.M."/>
            <person name="Olsson S."/>
            <person name="Huttunen S."/>
            <person name="Landis J.B."/>
            <person name="Wickett N.J."/>
            <person name="Johnson M.G."/>
            <person name="Rensing S.A."/>
            <person name="Grimwood J."/>
            <person name="Schmutz J."/>
            <person name="Mcdaniel S.F."/>
        </authorList>
    </citation>
    <scope>NUCLEOTIDE SEQUENCE</scope>
    <source>
        <strain evidence="2">R40</strain>
    </source>
</reference>
<dbReference type="Proteomes" id="UP000822688">
    <property type="component" value="Chromosome 2"/>
</dbReference>
<evidence type="ECO:0000256" key="1">
    <source>
        <dbReference type="SAM" id="MobiDB-lite"/>
    </source>
</evidence>
<evidence type="ECO:0000313" key="3">
    <source>
        <dbReference type="Proteomes" id="UP000822688"/>
    </source>
</evidence>
<sequence length="226" mass="24710">MVEFGSEDTQEWREALDAYQERLEGLGNEKLGELDEFYRLELPKVVANRRPEAYITQDELVKVMDWKLSRGKWRARLQSFVAALSDDEVQEASQKAFAALPNLKEAVSQLSVLKGIGPATASAVLAAHAPAVAPFMSDEAMVAALGNAKDYTLKSYLVFAEKLRNKAEELSKLGEDMESFTPSDIERALWSTAAASMPKKTPKSTKAGKGKAAAASAATKGVKRKR</sequence>
<dbReference type="PANTHER" id="PTHR21521:SF0">
    <property type="entry name" value="AMUN, ISOFORM A"/>
    <property type="match status" value="1"/>
</dbReference>
<feature type="region of interest" description="Disordered" evidence="1">
    <location>
        <begin position="192"/>
        <end position="226"/>
    </location>
</feature>
<name>A0A8T0IXD2_CERPU</name>
<feature type="compositionally biased region" description="Low complexity" evidence="1">
    <location>
        <begin position="210"/>
        <end position="220"/>
    </location>
</feature>
<keyword evidence="3" id="KW-1185">Reference proteome</keyword>
<dbReference type="EMBL" id="CM026422">
    <property type="protein sequence ID" value="KAG0587033.1"/>
    <property type="molecule type" value="Genomic_DNA"/>
</dbReference>
<proteinExistence type="predicted"/>
<organism evidence="2 3">
    <name type="scientific">Ceratodon purpureus</name>
    <name type="common">Fire moss</name>
    <name type="synonym">Dicranum purpureum</name>
    <dbReference type="NCBI Taxonomy" id="3225"/>
    <lineage>
        <taxon>Eukaryota</taxon>
        <taxon>Viridiplantae</taxon>
        <taxon>Streptophyta</taxon>
        <taxon>Embryophyta</taxon>
        <taxon>Bryophyta</taxon>
        <taxon>Bryophytina</taxon>
        <taxon>Bryopsida</taxon>
        <taxon>Dicranidae</taxon>
        <taxon>Pseudoditrichales</taxon>
        <taxon>Ditrichaceae</taxon>
        <taxon>Ceratodon</taxon>
    </lineage>
</organism>
<evidence type="ECO:0000313" key="2">
    <source>
        <dbReference type="EMBL" id="KAG0587033.1"/>
    </source>
</evidence>
<comment type="caution">
    <text evidence="2">The sequence shown here is derived from an EMBL/GenBank/DDBJ whole genome shotgun (WGS) entry which is preliminary data.</text>
</comment>
<gene>
    <name evidence="2" type="ORF">KC19_2G135600</name>
</gene>
<feature type="compositionally biased region" description="Basic residues" evidence="1">
    <location>
        <begin position="200"/>
        <end position="209"/>
    </location>
</feature>
<dbReference type="PANTHER" id="PTHR21521">
    <property type="entry name" value="AMUN, ISOFORM A"/>
    <property type="match status" value="1"/>
</dbReference>
<dbReference type="AlphaFoldDB" id="A0A8T0IXD2"/>